<dbReference type="EMBL" id="SDVB01000238">
    <property type="protein sequence ID" value="RYC11764.1"/>
    <property type="molecule type" value="Genomic_DNA"/>
</dbReference>
<dbReference type="InterPro" id="IPR000468">
    <property type="entry name" value="Barstar"/>
</dbReference>
<dbReference type="InterPro" id="IPR035905">
    <property type="entry name" value="Barstar-like_sf"/>
</dbReference>
<sequence length="114" mass="12562">MSKTDAVIVMDGNRLIGVDDFHSEFAAVFGFPAFYGRNMDAWIDCMSYLDEPDAGLSKLNVAAGQVLTIRIDNHKLFKQAAPQQWNDLLESAAFVNWRRTEAGGGAILALAYYG</sequence>
<accession>A0A4Q2T4A8</accession>
<evidence type="ECO:0000259" key="2">
    <source>
        <dbReference type="Pfam" id="PF01337"/>
    </source>
</evidence>
<gene>
    <name evidence="3" type="ORF">EUU22_11860</name>
</gene>
<feature type="domain" description="Barstar (barnase inhibitor)" evidence="2">
    <location>
        <begin position="7"/>
        <end position="91"/>
    </location>
</feature>
<organism evidence="3 4">
    <name type="scientific">Ciceribacter ferrooxidans</name>
    <dbReference type="NCBI Taxonomy" id="2509717"/>
    <lineage>
        <taxon>Bacteria</taxon>
        <taxon>Pseudomonadati</taxon>
        <taxon>Pseudomonadota</taxon>
        <taxon>Alphaproteobacteria</taxon>
        <taxon>Hyphomicrobiales</taxon>
        <taxon>Rhizobiaceae</taxon>
        <taxon>Ciceribacter</taxon>
    </lineage>
</organism>
<proteinExistence type="inferred from homology"/>
<dbReference type="Pfam" id="PF01337">
    <property type="entry name" value="Barstar"/>
    <property type="match status" value="1"/>
</dbReference>
<comment type="similarity">
    <text evidence="1">Belongs to the barstar family.</text>
</comment>
<dbReference type="Gene3D" id="3.30.370.10">
    <property type="entry name" value="Barstar-like"/>
    <property type="match status" value="1"/>
</dbReference>
<dbReference type="SUPFAM" id="SSF52038">
    <property type="entry name" value="Barstar-related"/>
    <property type="match status" value="1"/>
</dbReference>
<name>A0A4Q2T4A8_9HYPH</name>
<evidence type="ECO:0000256" key="1">
    <source>
        <dbReference type="ARBA" id="ARBA00006845"/>
    </source>
</evidence>
<keyword evidence="4" id="KW-1185">Reference proteome</keyword>
<dbReference type="Proteomes" id="UP000291088">
    <property type="component" value="Unassembled WGS sequence"/>
</dbReference>
<dbReference type="RefSeq" id="WP_129332200.1">
    <property type="nucleotide sequence ID" value="NZ_SDVB01000238.1"/>
</dbReference>
<comment type="caution">
    <text evidence="3">The sequence shown here is derived from an EMBL/GenBank/DDBJ whole genome shotgun (WGS) entry which is preliminary data.</text>
</comment>
<dbReference type="AlphaFoldDB" id="A0A4Q2T4A8"/>
<evidence type="ECO:0000313" key="4">
    <source>
        <dbReference type="Proteomes" id="UP000291088"/>
    </source>
</evidence>
<dbReference type="OrthoDB" id="7575400at2"/>
<evidence type="ECO:0000313" key="3">
    <source>
        <dbReference type="EMBL" id="RYC11764.1"/>
    </source>
</evidence>
<protein>
    <submittedName>
        <fullName evidence="3">Barnase inhibitor</fullName>
    </submittedName>
</protein>
<reference evidence="3 4" key="1">
    <citation type="submission" date="2019-01" db="EMBL/GenBank/DDBJ databases">
        <authorList>
            <person name="Deng T."/>
        </authorList>
    </citation>
    <scope>NUCLEOTIDE SEQUENCE [LARGE SCALE GENOMIC DNA]</scope>
    <source>
        <strain evidence="3 4">F8825</strain>
    </source>
</reference>